<dbReference type="RefSeq" id="WP_343772880.1">
    <property type="nucleotide sequence ID" value="NZ_BAAADV010000001.1"/>
</dbReference>
<keyword evidence="5" id="KW-1185">Reference proteome</keyword>
<feature type="region of interest" description="Disordered" evidence="1">
    <location>
        <begin position="1"/>
        <end position="25"/>
    </location>
</feature>
<evidence type="ECO:0000256" key="1">
    <source>
        <dbReference type="SAM" id="MobiDB-lite"/>
    </source>
</evidence>
<feature type="compositionally biased region" description="Acidic residues" evidence="1">
    <location>
        <begin position="182"/>
        <end position="202"/>
    </location>
</feature>
<name>A0AAV3T6U4_9EURY</name>
<dbReference type="Gene3D" id="1.10.10.10">
    <property type="entry name" value="Winged helix-like DNA-binding domain superfamily/Winged helix DNA-binding domain"/>
    <property type="match status" value="1"/>
</dbReference>
<organism evidence="4 5">
    <name type="scientific">Natronoarchaeum mannanilyticum</name>
    <dbReference type="NCBI Taxonomy" id="926360"/>
    <lineage>
        <taxon>Archaea</taxon>
        <taxon>Methanobacteriati</taxon>
        <taxon>Methanobacteriota</taxon>
        <taxon>Stenosarchaea group</taxon>
        <taxon>Halobacteria</taxon>
        <taxon>Halobacteriales</taxon>
        <taxon>Natronoarchaeaceae</taxon>
    </lineage>
</organism>
<feature type="transmembrane region" description="Helical" evidence="2">
    <location>
        <begin position="258"/>
        <end position="277"/>
    </location>
</feature>
<dbReference type="Pfam" id="PF24267">
    <property type="entry name" value="HVO_1552_C"/>
    <property type="match status" value="1"/>
</dbReference>
<gene>
    <name evidence="4" type="ORF">GCM10009020_10770</name>
</gene>
<dbReference type="InterPro" id="IPR036388">
    <property type="entry name" value="WH-like_DNA-bd_sf"/>
</dbReference>
<evidence type="ECO:0000313" key="4">
    <source>
        <dbReference type="EMBL" id="GAA0667156.1"/>
    </source>
</evidence>
<feature type="region of interest" description="Disordered" evidence="1">
    <location>
        <begin position="149"/>
        <end position="235"/>
    </location>
</feature>
<sequence>MADLLPSSPDTSAADGGDPRVVGLDSDDADDVLAALSSGTARELLSALHDDPGTPSELADRVDTSLQNTQYHLENLADADVIRVADTIYSEKGREMKVYAPTDQPLVVFAGDDEKETGLRAALSRLLGGIGAVAGASLLVQYLAPETATSGGATDGGTGDSGSGDEPAGGGSDDGGGVTTSDADESGDGTDSGDDTTSDGDSADGGGSDGGGSADGSGADGGTASGGEDGGAGGVDVPFLDDVPLLGDLFGAGLPPGALFFAGGATVMIAWFVLWYARAYRA</sequence>
<accession>A0AAV3T6U4</accession>
<comment type="caution">
    <text evidence="4">The sequence shown here is derived from an EMBL/GenBank/DDBJ whole genome shotgun (WGS) entry which is preliminary data.</text>
</comment>
<feature type="compositionally biased region" description="Gly residues" evidence="1">
    <location>
        <begin position="153"/>
        <end position="178"/>
    </location>
</feature>
<keyword evidence="2" id="KW-0812">Transmembrane</keyword>
<dbReference type="AlphaFoldDB" id="A0AAV3T6U4"/>
<evidence type="ECO:0000259" key="3">
    <source>
        <dbReference type="SMART" id="SM00418"/>
    </source>
</evidence>
<dbReference type="InterPro" id="IPR036390">
    <property type="entry name" value="WH_DNA-bd_sf"/>
</dbReference>
<keyword evidence="2" id="KW-0472">Membrane</keyword>
<protein>
    <recommendedName>
        <fullName evidence="3">HTH arsR-type domain-containing protein</fullName>
    </recommendedName>
</protein>
<evidence type="ECO:0000256" key="2">
    <source>
        <dbReference type="SAM" id="Phobius"/>
    </source>
</evidence>
<dbReference type="GO" id="GO:0003700">
    <property type="term" value="F:DNA-binding transcription factor activity"/>
    <property type="evidence" value="ECO:0007669"/>
    <property type="project" value="InterPro"/>
</dbReference>
<dbReference type="InterPro" id="IPR056525">
    <property type="entry name" value="HVO_1552_C"/>
</dbReference>
<dbReference type="Pfam" id="PF12840">
    <property type="entry name" value="HTH_20"/>
    <property type="match status" value="1"/>
</dbReference>
<dbReference type="SMART" id="SM00418">
    <property type="entry name" value="HTH_ARSR"/>
    <property type="match status" value="1"/>
</dbReference>
<dbReference type="CDD" id="cd00090">
    <property type="entry name" value="HTH_ARSR"/>
    <property type="match status" value="1"/>
</dbReference>
<dbReference type="InterPro" id="IPR011991">
    <property type="entry name" value="ArsR-like_HTH"/>
</dbReference>
<dbReference type="SUPFAM" id="SSF46785">
    <property type="entry name" value="Winged helix' DNA-binding domain"/>
    <property type="match status" value="1"/>
</dbReference>
<dbReference type="EMBL" id="BAAADV010000001">
    <property type="protein sequence ID" value="GAA0667156.1"/>
    <property type="molecule type" value="Genomic_DNA"/>
</dbReference>
<keyword evidence="2" id="KW-1133">Transmembrane helix</keyword>
<proteinExistence type="predicted"/>
<feature type="domain" description="HTH arsR-type" evidence="3">
    <location>
        <begin position="31"/>
        <end position="111"/>
    </location>
</feature>
<evidence type="ECO:0000313" key="5">
    <source>
        <dbReference type="Proteomes" id="UP001500420"/>
    </source>
</evidence>
<dbReference type="InterPro" id="IPR001845">
    <property type="entry name" value="HTH_ArsR_DNA-bd_dom"/>
</dbReference>
<reference evidence="4 5" key="1">
    <citation type="journal article" date="2019" name="Int. J. Syst. Evol. Microbiol.">
        <title>The Global Catalogue of Microorganisms (GCM) 10K type strain sequencing project: providing services to taxonomists for standard genome sequencing and annotation.</title>
        <authorList>
            <consortium name="The Broad Institute Genomics Platform"/>
            <consortium name="The Broad Institute Genome Sequencing Center for Infectious Disease"/>
            <person name="Wu L."/>
            <person name="Ma J."/>
        </authorList>
    </citation>
    <scope>NUCLEOTIDE SEQUENCE [LARGE SCALE GENOMIC DNA]</scope>
    <source>
        <strain evidence="4 5">JCM 16328</strain>
    </source>
</reference>
<feature type="compositionally biased region" description="Gly residues" evidence="1">
    <location>
        <begin position="203"/>
        <end position="234"/>
    </location>
</feature>
<dbReference type="Proteomes" id="UP001500420">
    <property type="component" value="Unassembled WGS sequence"/>
</dbReference>